<dbReference type="OrthoDB" id="7777654at2759"/>
<name>A0A835T597_CHLIN</name>
<evidence type="ECO:0000313" key="2">
    <source>
        <dbReference type="EMBL" id="KAG2434104.1"/>
    </source>
</evidence>
<dbReference type="Gene3D" id="3.50.50.60">
    <property type="entry name" value="FAD/NAD(P)-binding domain"/>
    <property type="match status" value="2"/>
</dbReference>
<dbReference type="Pfam" id="PF01593">
    <property type="entry name" value="Amino_oxidase"/>
    <property type="match status" value="1"/>
</dbReference>
<evidence type="ECO:0000313" key="3">
    <source>
        <dbReference type="Proteomes" id="UP000650467"/>
    </source>
</evidence>
<comment type="caution">
    <text evidence="2">The sequence shown here is derived from an EMBL/GenBank/DDBJ whole genome shotgun (WGS) entry which is preliminary data.</text>
</comment>
<dbReference type="InterPro" id="IPR002937">
    <property type="entry name" value="Amino_oxidase"/>
</dbReference>
<accession>A0A835T597</accession>
<evidence type="ECO:0000259" key="1">
    <source>
        <dbReference type="Pfam" id="PF01593"/>
    </source>
</evidence>
<dbReference type="InterPro" id="IPR045892">
    <property type="entry name" value="CrtISO-like"/>
</dbReference>
<dbReference type="AlphaFoldDB" id="A0A835T597"/>
<dbReference type="PANTHER" id="PTHR46313:SF1">
    <property type="entry name" value="FAD_NAD(P)-BINDING OXIDOREDUCTASE FAMILY PROTEIN"/>
    <property type="match status" value="1"/>
</dbReference>
<protein>
    <recommendedName>
        <fullName evidence="1">Amine oxidase domain-containing protein</fullName>
    </recommendedName>
</protein>
<sequence>MLQARPSLHGARGGAQGTGRSLVVTRAVSAPAKPTPKLTGEARSHETDVVVIGSGIGGLCCAGLLAKYGYKVTVCESHYIAGGAAHAWERDGYHFESGPSLYSGMAGRGKEANPLGHVLQALGVELDLIRYNTWNVVVPEGTFLTRIGNDNFVDVLTQIRGPEAVAEWARLQEVMRPLAKAATMIPPAAFRYDPGALVTAIGRYLPSLLESGANAAKLSGPFAGVLDGANIRDPFIRNWLDLLSFLLSGLPANGTVAAEVAFMFNEWYRPDCFLEFPVGGSQAMVQGLVGGMEKYGGRLMLSSHVERILLDDKGKASGVSLRGGGTIKARKAVISNASVWDTLKLVPTDRLPEQWRRERADTPACPSFMHLHIGFDAKGLDPDLELHHIVVNRWEGGVDQPQNVVLISIPSVKDPSMAPAGKHCLHAYLPATEPYEIWKGLDRRSPEYAKLKEERSQVLWAGVEKIIPDIRKRAELFSVGTPLTHERFLRRHRGSYGPAIQAGKALFPGPTTPIPGLYMTGDSTFPGIGLPAVAASGTIAANTLAPIWDHWKLLDEIGL</sequence>
<dbReference type="GO" id="GO:0016491">
    <property type="term" value="F:oxidoreductase activity"/>
    <property type="evidence" value="ECO:0007669"/>
    <property type="project" value="InterPro"/>
</dbReference>
<dbReference type="EMBL" id="JAEHOC010000017">
    <property type="protein sequence ID" value="KAG2434104.1"/>
    <property type="molecule type" value="Genomic_DNA"/>
</dbReference>
<keyword evidence="3" id="KW-1185">Reference proteome</keyword>
<reference evidence="2" key="1">
    <citation type="journal article" date="2020" name="bioRxiv">
        <title>Comparative genomics of Chlamydomonas.</title>
        <authorList>
            <person name="Craig R.J."/>
            <person name="Hasan A.R."/>
            <person name="Ness R.W."/>
            <person name="Keightley P.D."/>
        </authorList>
    </citation>
    <scope>NUCLEOTIDE SEQUENCE</scope>
    <source>
        <strain evidence="2">SAG 7.73</strain>
    </source>
</reference>
<dbReference type="SUPFAM" id="SSF51905">
    <property type="entry name" value="FAD/NAD(P)-binding domain"/>
    <property type="match status" value="1"/>
</dbReference>
<dbReference type="Proteomes" id="UP000650467">
    <property type="component" value="Unassembled WGS sequence"/>
</dbReference>
<proteinExistence type="predicted"/>
<organism evidence="2 3">
    <name type="scientific">Chlamydomonas incerta</name>
    <dbReference type="NCBI Taxonomy" id="51695"/>
    <lineage>
        <taxon>Eukaryota</taxon>
        <taxon>Viridiplantae</taxon>
        <taxon>Chlorophyta</taxon>
        <taxon>core chlorophytes</taxon>
        <taxon>Chlorophyceae</taxon>
        <taxon>CS clade</taxon>
        <taxon>Chlamydomonadales</taxon>
        <taxon>Chlamydomonadaceae</taxon>
        <taxon>Chlamydomonas</taxon>
    </lineage>
</organism>
<dbReference type="GO" id="GO:0016116">
    <property type="term" value="P:carotenoid metabolic process"/>
    <property type="evidence" value="ECO:0007669"/>
    <property type="project" value="InterPro"/>
</dbReference>
<gene>
    <name evidence="2" type="ORF">HXX76_007831</name>
</gene>
<dbReference type="InterPro" id="IPR036188">
    <property type="entry name" value="FAD/NAD-bd_sf"/>
</dbReference>
<dbReference type="PANTHER" id="PTHR46313">
    <property type="match status" value="1"/>
</dbReference>
<feature type="domain" description="Amine oxidase" evidence="1">
    <location>
        <begin position="56"/>
        <end position="543"/>
    </location>
</feature>